<name>A0A6J4K9W2_9BACT</name>
<dbReference type="InterPro" id="IPR037079">
    <property type="entry name" value="AF2212/PG0164-like_sf"/>
</dbReference>
<reference evidence="1" key="1">
    <citation type="submission" date="2020-02" db="EMBL/GenBank/DDBJ databases">
        <authorList>
            <person name="Meier V. D."/>
        </authorList>
    </citation>
    <scope>NUCLEOTIDE SEQUENCE</scope>
    <source>
        <strain evidence="1">AVDCRST_MAG68</strain>
    </source>
</reference>
<dbReference type="SUPFAM" id="SSF141694">
    <property type="entry name" value="AF2212/PG0164-like"/>
    <property type="match status" value="1"/>
</dbReference>
<sequence length="89" mass="9803">MYEVSFSSALFTYPGKGGWTFATVPERFAPSTVGAWGRVSVTATVNGATWETSVWRERSGRTLLPVPRKIRGSLGNGDEVDVVLRFKHL</sequence>
<dbReference type="EMBL" id="CADCTW010000022">
    <property type="protein sequence ID" value="CAA9300011.1"/>
    <property type="molecule type" value="Genomic_DNA"/>
</dbReference>
<proteinExistence type="predicted"/>
<gene>
    <name evidence="1" type="ORF">AVDCRST_MAG68-335</name>
</gene>
<dbReference type="Pfam" id="PF08922">
    <property type="entry name" value="DUF1905"/>
    <property type="match status" value="1"/>
</dbReference>
<evidence type="ECO:0000313" key="1">
    <source>
        <dbReference type="EMBL" id="CAA9300011.1"/>
    </source>
</evidence>
<dbReference type="Gene3D" id="2.40.30.100">
    <property type="entry name" value="AF2212/PG0164-like"/>
    <property type="match status" value="1"/>
</dbReference>
<protein>
    <recommendedName>
        <fullName evidence="2">DUF1905 domain-containing protein</fullName>
    </recommendedName>
</protein>
<dbReference type="AlphaFoldDB" id="A0A6J4K9W2"/>
<accession>A0A6J4K9W2</accession>
<organism evidence="1">
    <name type="scientific">uncultured Gemmatimonadota bacterium</name>
    <dbReference type="NCBI Taxonomy" id="203437"/>
    <lineage>
        <taxon>Bacteria</taxon>
        <taxon>Pseudomonadati</taxon>
        <taxon>Gemmatimonadota</taxon>
        <taxon>environmental samples</taxon>
    </lineage>
</organism>
<evidence type="ECO:0008006" key="2">
    <source>
        <dbReference type="Google" id="ProtNLM"/>
    </source>
</evidence>
<dbReference type="InterPro" id="IPR015018">
    <property type="entry name" value="DUF1905"/>
</dbReference>